<feature type="domain" description="Putative adhesin Stv" evidence="1">
    <location>
        <begin position="26"/>
        <end position="165"/>
    </location>
</feature>
<accession>A0ABS3LQP2</accession>
<organism evidence="2 3">
    <name type="scientific">Acetobacter sacchari</name>
    <dbReference type="NCBI Taxonomy" id="2661687"/>
    <lineage>
        <taxon>Bacteria</taxon>
        <taxon>Pseudomonadati</taxon>
        <taxon>Pseudomonadota</taxon>
        <taxon>Alphaproteobacteria</taxon>
        <taxon>Acetobacterales</taxon>
        <taxon>Acetobacteraceae</taxon>
        <taxon>Acetobacter</taxon>
    </lineage>
</organism>
<dbReference type="Proteomes" id="UP000664771">
    <property type="component" value="Unassembled WGS sequence"/>
</dbReference>
<protein>
    <recommendedName>
        <fullName evidence="1">Putative adhesin Stv domain-containing protein</fullName>
    </recommendedName>
</protein>
<dbReference type="EMBL" id="JAFVMF010000001">
    <property type="protein sequence ID" value="MBO1358232.1"/>
    <property type="molecule type" value="Genomic_DNA"/>
</dbReference>
<sequence>MAIIQNKAEVGDNLYRFYNPEAKSRTCVISAHGLWSTTFGAPMRLGHNNVKLRYYSAHHHVVNDAGLPEYTSDRESDFETLTPDTSPDYLLFKYMNSEINPGRFKKHNKSGENYRGASYAATSDNVDIITIRNRHRFNPVRLSVVLKTLWANNLNYDEIRCVFCRGVLDTKIQTSNS</sequence>
<evidence type="ECO:0000313" key="2">
    <source>
        <dbReference type="EMBL" id="MBO1358232.1"/>
    </source>
</evidence>
<evidence type="ECO:0000313" key="3">
    <source>
        <dbReference type="Proteomes" id="UP000664771"/>
    </source>
</evidence>
<proteinExistence type="predicted"/>
<evidence type="ECO:0000259" key="1">
    <source>
        <dbReference type="Pfam" id="PF21527"/>
    </source>
</evidence>
<keyword evidence="3" id="KW-1185">Reference proteome</keyword>
<reference evidence="2 3" key="1">
    <citation type="submission" date="2021-03" db="EMBL/GenBank/DDBJ databases">
        <title>The complete genome sequence of Acetobacter sacchari TBRC 11175.</title>
        <authorList>
            <person name="Charoenyingcharoen P."/>
            <person name="Yukphan P."/>
        </authorList>
    </citation>
    <scope>NUCLEOTIDE SEQUENCE [LARGE SCALE GENOMIC DNA]</scope>
    <source>
        <strain evidence="2 3">TBRC 11175</strain>
    </source>
</reference>
<dbReference type="InterPro" id="IPR049002">
    <property type="entry name" value="Stv"/>
</dbReference>
<dbReference type="Pfam" id="PF21527">
    <property type="entry name" value="Stv"/>
    <property type="match status" value="1"/>
</dbReference>
<dbReference type="RefSeq" id="WP_207878305.1">
    <property type="nucleotide sequence ID" value="NZ_JAFVMF010000001.1"/>
</dbReference>
<gene>
    <name evidence="2" type="ORF">J2D73_00270</name>
</gene>
<name>A0ABS3LQP2_9PROT</name>
<comment type="caution">
    <text evidence="2">The sequence shown here is derived from an EMBL/GenBank/DDBJ whole genome shotgun (WGS) entry which is preliminary data.</text>
</comment>